<dbReference type="AlphaFoldDB" id="A0AA35ZJJ2"/>
<organism evidence="1 2">
    <name type="scientific">Lactuca saligna</name>
    <name type="common">Willowleaf lettuce</name>
    <dbReference type="NCBI Taxonomy" id="75948"/>
    <lineage>
        <taxon>Eukaryota</taxon>
        <taxon>Viridiplantae</taxon>
        <taxon>Streptophyta</taxon>
        <taxon>Embryophyta</taxon>
        <taxon>Tracheophyta</taxon>
        <taxon>Spermatophyta</taxon>
        <taxon>Magnoliopsida</taxon>
        <taxon>eudicotyledons</taxon>
        <taxon>Gunneridae</taxon>
        <taxon>Pentapetalae</taxon>
        <taxon>asterids</taxon>
        <taxon>campanulids</taxon>
        <taxon>Asterales</taxon>
        <taxon>Asteraceae</taxon>
        <taxon>Cichorioideae</taxon>
        <taxon>Cichorieae</taxon>
        <taxon>Lactucinae</taxon>
        <taxon>Lactuca</taxon>
    </lineage>
</organism>
<reference evidence="1" key="1">
    <citation type="submission" date="2023-04" db="EMBL/GenBank/DDBJ databases">
        <authorList>
            <person name="Vijverberg K."/>
            <person name="Xiong W."/>
            <person name="Schranz E."/>
        </authorList>
    </citation>
    <scope>NUCLEOTIDE SEQUENCE</scope>
</reference>
<proteinExistence type="predicted"/>
<protein>
    <submittedName>
        <fullName evidence="1">Uncharacterized protein</fullName>
    </submittedName>
</protein>
<accession>A0AA35ZJJ2</accession>
<gene>
    <name evidence="1" type="ORF">LSALG_LOCUS32819</name>
</gene>
<evidence type="ECO:0000313" key="2">
    <source>
        <dbReference type="Proteomes" id="UP001177003"/>
    </source>
</evidence>
<dbReference type="Proteomes" id="UP001177003">
    <property type="component" value="Chromosome 7"/>
</dbReference>
<evidence type="ECO:0000313" key="1">
    <source>
        <dbReference type="EMBL" id="CAI9293810.1"/>
    </source>
</evidence>
<sequence length="134" mass="15815">MIPLLRIILADPSPTPYSALSISSFFLADERRWIQMLKVFGYGFCLQVSAEGTLKRVFPCQYISSRIIYNWNRFAWATYPWSYSLGLMRGIFEKIERFKLFKQVNLESTKIHKYIIVDFMLPSKVSLKWNCIPE</sequence>
<dbReference type="EMBL" id="OX465083">
    <property type="protein sequence ID" value="CAI9293810.1"/>
    <property type="molecule type" value="Genomic_DNA"/>
</dbReference>
<keyword evidence="2" id="KW-1185">Reference proteome</keyword>
<name>A0AA35ZJJ2_LACSI</name>